<evidence type="ECO:0000313" key="4">
    <source>
        <dbReference type="Proteomes" id="UP000077339"/>
    </source>
</evidence>
<dbReference type="Pfam" id="PF01035">
    <property type="entry name" value="DNA_binding_1"/>
    <property type="match status" value="1"/>
</dbReference>
<dbReference type="GO" id="GO:0032259">
    <property type="term" value="P:methylation"/>
    <property type="evidence" value="ECO:0007669"/>
    <property type="project" value="UniProtKB-KW"/>
</dbReference>
<dbReference type="InterPro" id="IPR036388">
    <property type="entry name" value="WH-like_DNA-bd_sf"/>
</dbReference>
<dbReference type="SUPFAM" id="SSF46767">
    <property type="entry name" value="Methylated DNA-protein cysteine methyltransferase, C-terminal domain"/>
    <property type="match status" value="1"/>
</dbReference>
<dbReference type="GO" id="GO:0008168">
    <property type="term" value="F:methyltransferase activity"/>
    <property type="evidence" value="ECO:0007669"/>
    <property type="project" value="UniProtKB-KW"/>
</dbReference>
<evidence type="ECO:0000259" key="2">
    <source>
        <dbReference type="Pfam" id="PF01035"/>
    </source>
</evidence>
<dbReference type="PANTHER" id="PTHR42942">
    <property type="entry name" value="6-O-METHYLGUANINE DNA METHYLTRANSFERASE"/>
    <property type="match status" value="1"/>
</dbReference>
<dbReference type="AlphaFoldDB" id="A0A176K3G1"/>
<dbReference type="CDD" id="cd06445">
    <property type="entry name" value="ATase"/>
    <property type="match status" value="1"/>
</dbReference>
<feature type="domain" description="Methylated-DNA-[protein]-cysteine S-methyltransferase DNA binding" evidence="2">
    <location>
        <begin position="9"/>
        <end position="85"/>
    </location>
</feature>
<sequence>MISDLKGLHEKIYETVKQIPFGKVASYGQIANIVGCTPRMVGFALASLKNNKVPWHRVINSKGTISLKEFEAMETQRLFLEREGVEFNKNGKVDFKKFGWNGDS</sequence>
<keyword evidence="3" id="KW-0489">Methyltransferase</keyword>
<keyword evidence="3" id="KW-0808">Transferase</keyword>
<dbReference type="Gene3D" id="1.10.10.10">
    <property type="entry name" value="Winged helix-like DNA-binding domain superfamily/Winged helix DNA-binding domain"/>
    <property type="match status" value="1"/>
</dbReference>
<evidence type="ECO:0000256" key="1">
    <source>
        <dbReference type="ARBA" id="ARBA00022763"/>
    </source>
</evidence>
<dbReference type="InterPro" id="IPR052520">
    <property type="entry name" value="ATL_DNA_repair"/>
</dbReference>
<keyword evidence="4" id="KW-1185">Reference proteome</keyword>
<dbReference type="GO" id="GO:0006281">
    <property type="term" value="P:DNA repair"/>
    <property type="evidence" value="ECO:0007669"/>
    <property type="project" value="InterPro"/>
</dbReference>
<dbReference type="InterPro" id="IPR014048">
    <property type="entry name" value="MethylDNA_cys_MeTrfase_DNA-bd"/>
</dbReference>
<comment type="caution">
    <text evidence="3">The sequence shown here is derived from an EMBL/GenBank/DDBJ whole genome shotgun (WGS) entry which is preliminary data.</text>
</comment>
<dbReference type="Proteomes" id="UP000077339">
    <property type="component" value="Unassembled WGS sequence"/>
</dbReference>
<keyword evidence="1" id="KW-0227">DNA damage</keyword>
<organism evidence="3 4">
    <name type="scientific">Kosmotoga arenicorallina S304</name>
    <dbReference type="NCBI Taxonomy" id="1453497"/>
    <lineage>
        <taxon>Bacteria</taxon>
        <taxon>Thermotogati</taxon>
        <taxon>Thermotogota</taxon>
        <taxon>Thermotogae</taxon>
        <taxon>Kosmotogales</taxon>
        <taxon>Kosmotogaceae</taxon>
        <taxon>Kosmotoga</taxon>
    </lineage>
</organism>
<dbReference type="OrthoDB" id="9789813at2"/>
<accession>A0A176K3G1</accession>
<protein>
    <submittedName>
        <fullName evidence="3">Cysteine methyltransferase</fullName>
    </submittedName>
</protein>
<dbReference type="InterPro" id="IPR036217">
    <property type="entry name" value="MethylDNA_cys_MeTrfase_DNAb"/>
</dbReference>
<gene>
    <name evidence="3" type="ORF">AT15_05645</name>
</gene>
<dbReference type="PATRIC" id="fig|1453497.3.peg.1124"/>
<proteinExistence type="predicted"/>
<evidence type="ECO:0000313" key="3">
    <source>
        <dbReference type="EMBL" id="OAA31556.1"/>
    </source>
</evidence>
<reference evidence="3 4" key="1">
    <citation type="submission" date="2014-02" db="EMBL/GenBank/DDBJ databases">
        <title>Kosmotoga genome sequencing.</title>
        <authorList>
            <person name="Pollo S.M."/>
            <person name="Charchuk R."/>
            <person name="Nesbo C.L."/>
        </authorList>
    </citation>
    <scope>NUCLEOTIDE SEQUENCE [LARGE SCALE GENOMIC DNA]</scope>
    <source>
        <strain evidence="3 4">S304</strain>
    </source>
</reference>
<name>A0A176K3G1_9BACT</name>
<dbReference type="EMBL" id="JFHK01000003">
    <property type="protein sequence ID" value="OAA31556.1"/>
    <property type="molecule type" value="Genomic_DNA"/>
</dbReference>
<dbReference type="PANTHER" id="PTHR42942:SF1">
    <property type="entry name" value="ALKYLTRANSFERASE-LIKE PROTEIN 1"/>
    <property type="match status" value="1"/>
</dbReference>
<dbReference type="STRING" id="1453497.AT15_05645"/>